<organism evidence="2 3">
    <name type="scientific">Mycoplasmopsis anatis</name>
    <dbReference type="NCBI Taxonomy" id="171279"/>
    <lineage>
        <taxon>Bacteria</taxon>
        <taxon>Bacillati</taxon>
        <taxon>Mycoplasmatota</taxon>
        <taxon>Mycoplasmoidales</taxon>
        <taxon>Metamycoplasmataceae</taxon>
        <taxon>Mycoplasmopsis</taxon>
    </lineage>
</organism>
<accession>A0A9Q3QDD2</accession>
<dbReference type="AlphaFoldDB" id="A0A9Q3QDD2"/>
<sequence>MSIKISKSKIINNIEFNPKIMNQINEVNSKFKSKNFLNSDYFELMEIASNVNNKKISQIINCLNEIIENKTQTLVVYSNNRVEHNINLIKNYLYSNSKKWFNSTIEIVFLNSDDNAEKYNKNLEFILNKVSKFSFIIIRNEFNLYENTSRFKDFIKLFTNKLGFEYFGNNSYLFLPSNSTKFINEFSLNSRFISLISSKISRNLFYFTDYMLLLYAFAGVNIYEFIKGYKTCFALSNEDFENNLPLEIASQLYFNLTRKNEFNLIFLAYNSPSLKLLINDLTQNLNYIDSSNFYDRFELPHNIYQNYQMFLEYNKNKSVLFFNLLNEKIDYQISPEVDNDYLSQNIIINSLEQLNNDVSNLFIDSLSFNNSYTQSLIVEIYNNDHYHLGYILSLNSLILVYLSIFNNVSAFKK</sequence>
<evidence type="ECO:0008006" key="4">
    <source>
        <dbReference type="Google" id="ProtNLM"/>
    </source>
</evidence>
<dbReference type="Proteomes" id="UP000746160">
    <property type="component" value="Unassembled WGS sequence"/>
</dbReference>
<keyword evidence="1" id="KW-0812">Transmembrane</keyword>
<dbReference type="EMBL" id="JABZFG010000005">
    <property type="protein sequence ID" value="MBW0602701.1"/>
    <property type="molecule type" value="Genomic_DNA"/>
</dbReference>
<name>A0A9Q3QDD2_9BACT</name>
<feature type="transmembrane region" description="Helical" evidence="1">
    <location>
        <begin position="388"/>
        <end position="408"/>
    </location>
</feature>
<evidence type="ECO:0000256" key="1">
    <source>
        <dbReference type="SAM" id="Phobius"/>
    </source>
</evidence>
<evidence type="ECO:0000313" key="3">
    <source>
        <dbReference type="Proteomes" id="UP000746160"/>
    </source>
</evidence>
<keyword evidence="1" id="KW-1133">Transmembrane helix</keyword>
<gene>
    <name evidence="2" type="ORF">MADP07_00426</name>
</gene>
<dbReference type="RefSeq" id="WP_218674837.1">
    <property type="nucleotide sequence ID" value="NZ_CP054878.1"/>
</dbReference>
<protein>
    <recommendedName>
        <fullName evidence="4">Glucose-6-phosphate isomerase</fullName>
    </recommendedName>
</protein>
<proteinExistence type="predicted"/>
<keyword evidence="1" id="KW-0472">Membrane</keyword>
<reference evidence="2" key="1">
    <citation type="journal article" date="2021" name="Genes Genomics">
        <title>Comparative genomic analysis of Mycoplasma anatis strains.</title>
        <authorList>
            <person name="Zhou Q."/>
            <person name="Mai K."/>
            <person name="Yang D."/>
            <person name="Liu J."/>
            <person name="Yan Z."/>
            <person name="Luo C."/>
            <person name="Tan Y."/>
            <person name="Cao S."/>
            <person name="Zhou Q."/>
            <person name="Chen L."/>
            <person name="Chen F."/>
        </authorList>
    </citation>
    <scope>NUCLEOTIDE SEQUENCE</scope>
    <source>
        <strain evidence="2">DP07</strain>
    </source>
</reference>
<comment type="caution">
    <text evidence="2">The sequence shown here is derived from an EMBL/GenBank/DDBJ whole genome shotgun (WGS) entry which is preliminary data.</text>
</comment>
<evidence type="ECO:0000313" key="2">
    <source>
        <dbReference type="EMBL" id="MBW0602701.1"/>
    </source>
</evidence>